<sequence length="546" mass="60863">MSFLFTLIRSGSIMATLLIASMAGDGAAFAATSPFAHSPAAEQREPEKSVPQVLRMNAEEPATLDPTFAEDSTSGAIIYAIFDGLTRLNDKGEPILSMASGMEVSADKLTYTFTLRDARWTNGDRVTAHDFEFAWKHALDPKTGSPASYRYYVLKNGQAFTMGKAKAEEVGVKALDDKTLQVRLEHPSPFFSTTAAFLPAIHQETVQANEKWANDPKTLVSNGPFRLAAWEHKNKIVLTKSDTYWEKDVVKLARIEFSMIADPSTELAMFENGDLDWAGGPISALPVDAVEPLKQEGRLRSQAKASSYYLRFNAERPPFTNAKIRKAFAYAINRQEIADYIGQAGQKPLMGITAYTASLKPDGFFADNQPEEAKRLLAEGMRELGITKLPPITYLYNTSDRNKAIAETLQAKWKNVLGVEVKLLNKETKVYLDDQEQGKFAITRSGWAADYNDPINFLQKFKDKYSATNITRWHSPAYSGLIQKAYAESDAEKRAQILLEAEALLMEEMPVTGIFSDVNTWVQSDKVKGVRIHPLGKIDFKWAYMD</sequence>
<evidence type="ECO:0000313" key="9">
    <source>
        <dbReference type="Proteomes" id="UP000198915"/>
    </source>
</evidence>
<evidence type="ECO:0000256" key="1">
    <source>
        <dbReference type="ARBA" id="ARBA00004196"/>
    </source>
</evidence>
<evidence type="ECO:0000256" key="3">
    <source>
        <dbReference type="ARBA" id="ARBA00022448"/>
    </source>
</evidence>
<dbReference type="PIRSF" id="PIRSF002741">
    <property type="entry name" value="MppA"/>
    <property type="match status" value="1"/>
</dbReference>
<keyword evidence="5" id="KW-0653">Protein transport</keyword>
<name>A0A1I3LGX7_9BACL</name>
<dbReference type="SUPFAM" id="SSF53850">
    <property type="entry name" value="Periplasmic binding protein-like II"/>
    <property type="match status" value="1"/>
</dbReference>
<feature type="signal peptide" evidence="6">
    <location>
        <begin position="1"/>
        <end position="30"/>
    </location>
</feature>
<dbReference type="FunFam" id="3.10.105.10:FF:000001">
    <property type="entry name" value="Oligopeptide ABC transporter, oligopeptide-binding protein"/>
    <property type="match status" value="1"/>
</dbReference>
<evidence type="ECO:0000256" key="2">
    <source>
        <dbReference type="ARBA" id="ARBA00005695"/>
    </source>
</evidence>
<dbReference type="AlphaFoldDB" id="A0A1I3LGX7"/>
<protein>
    <submittedName>
        <fullName evidence="8">Oligopeptide transport system substrate-binding protein</fullName>
    </submittedName>
</protein>
<reference evidence="9" key="1">
    <citation type="submission" date="2016-10" db="EMBL/GenBank/DDBJ databases">
        <authorList>
            <person name="Varghese N."/>
            <person name="Submissions S."/>
        </authorList>
    </citation>
    <scope>NUCLEOTIDE SEQUENCE [LARGE SCALE GENOMIC DNA]</scope>
    <source>
        <strain evidence="9">OK042</strain>
    </source>
</reference>
<comment type="subcellular location">
    <subcellularLocation>
        <location evidence="1">Cell envelope</location>
    </subcellularLocation>
</comment>
<dbReference type="PANTHER" id="PTHR30290">
    <property type="entry name" value="PERIPLASMIC BINDING COMPONENT OF ABC TRANSPORTER"/>
    <property type="match status" value="1"/>
</dbReference>
<accession>A0A1I3LGX7</accession>
<dbReference type="Gene3D" id="3.40.190.10">
    <property type="entry name" value="Periplasmic binding protein-like II"/>
    <property type="match status" value="1"/>
</dbReference>
<evidence type="ECO:0000256" key="5">
    <source>
        <dbReference type="ARBA" id="ARBA00022856"/>
    </source>
</evidence>
<dbReference type="InterPro" id="IPR000914">
    <property type="entry name" value="SBP_5_dom"/>
</dbReference>
<evidence type="ECO:0000256" key="6">
    <source>
        <dbReference type="SAM" id="SignalP"/>
    </source>
</evidence>
<dbReference type="GO" id="GO:0043190">
    <property type="term" value="C:ATP-binding cassette (ABC) transporter complex"/>
    <property type="evidence" value="ECO:0007669"/>
    <property type="project" value="InterPro"/>
</dbReference>
<dbReference type="Proteomes" id="UP000198915">
    <property type="component" value="Unassembled WGS sequence"/>
</dbReference>
<dbReference type="PANTHER" id="PTHR30290:SF79">
    <property type="entry name" value="DIPEPTIDE-BINDING PROTEIN DPPE"/>
    <property type="match status" value="1"/>
</dbReference>
<feature type="domain" description="Solute-binding protein family 5" evidence="7">
    <location>
        <begin position="95"/>
        <end position="466"/>
    </location>
</feature>
<dbReference type="Gene3D" id="3.90.76.10">
    <property type="entry name" value="Dipeptide-binding Protein, Domain 1"/>
    <property type="match status" value="1"/>
</dbReference>
<keyword evidence="4 6" id="KW-0732">Signal</keyword>
<keyword evidence="9" id="KW-1185">Reference proteome</keyword>
<dbReference type="InterPro" id="IPR039424">
    <property type="entry name" value="SBP_5"/>
</dbReference>
<gene>
    <name evidence="8" type="ORF">SAMN05518846_101302</name>
</gene>
<dbReference type="Gene3D" id="3.10.105.10">
    <property type="entry name" value="Dipeptide-binding Protein, Domain 3"/>
    <property type="match status" value="1"/>
</dbReference>
<dbReference type="FunFam" id="3.90.76.10:FF:000001">
    <property type="entry name" value="Oligopeptide ABC transporter substrate-binding protein"/>
    <property type="match status" value="1"/>
</dbReference>
<dbReference type="GO" id="GO:1904680">
    <property type="term" value="F:peptide transmembrane transporter activity"/>
    <property type="evidence" value="ECO:0007669"/>
    <property type="project" value="TreeGrafter"/>
</dbReference>
<dbReference type="Pfam" id="PF00496">
    <property type="entry name" value="SBP_bac_5"/>
    <property type="match status" value="1"/>
</dbReference>
<feature type="chain" id="PRO_5011664499" evidence="6">
    <location>
        <begin position="31"/>
        <end position="546"/>
    </location>
</feature>
<evidence type="ECO:0000256" key="4">
    <source>
        <dbReference type="ARBA" id="ARBA00022729"/>
    </source>
</evidence>
<dbReference type="RefSeq" id="WP_309599957.1">
    <property type="nucleotide sequence ID" value="NZ_FORT01000001.1"/>
</dbReference>
<evidence type="ECO:0000259" key="7">
    <source>
        <dbReference type="Pfam" id="PF00496"/>
    </source>
</evidence>
<dbReference type="InterPro" id="IPR030678">
    <property type="entry name" value="Peptide/Ni-bd"/>
</dbReference>
<dbReference type="GO" id="GO:0030288">
    <property type="term" value="C:outer membrane-bounded periplasmic space"/>
    <property type="evidence" value="ECO:0007669"/>
    <property type="project" value="UniProtKB-ARBA"/>
</dbReference>
<proteinExistence type="inferred from homology"/>
<organism evidence="8 9">
    <name type="scientific">Brevibacillus centrosporus</name>
    <dbReference type="NCBI Taxonomy" id="54910"/>
    <lineage>
        <taxon>Bacteria</taxon>
        <taxon>Bacillati</taxon>
        <taxon>Bacillota</taxon>
        <taxon>Bacilli</taxon>
        <taxon>Bacillales</taxon>
        <taxon>Paenibacillaceae</taxon>
        <taxon>Brevibacillus</taxon>
    </lineage>
</organism>
<evidence type="ECO:0000313" key="8">
    <source>
        <dbReference type="EMBL" id="SFI83706.1"/>
    </source>
</evidence>
<dbReference type="EMBL" id="FORT01000001">
    <property type="protein sequence ID" value="SFI83706.1"/>
    <property type="molecule type" value="Genomic_DNA"/>
</dbReference>
<dbReference type="CDD" id="cd08504">
    <property type="entry name" value="PBP2_OppA"/>
    <property type="match status" value="1"/>
</dbReference>
<keyword evidence="3" id="KW-0813">Transport</keyword>
<dbReference type="GO" id="GO:0015833">
    <property type="term" value="P:peptide transport"/>
    <property type="evidence" value="ECO:0007669"/>
    <property type="project" value="UniProtKB-KW"/>
</dbReference>
<dbReference type="STRING" id="1884381.SAMN05518846_101302"/>
<comment type="similarity">
    <text evidence="2">Belongs to the bacterial solute-binding protein 5 family.</text>
</comment>
<keyword evidence="5" id="KW-0571">Peptide transport</keyword>